<dbReference type="OrthoDB" id="10485821at2759"/>
<keyword evidence="2" id="KW-1185">Reference proteome</keyword>
<reference evidence="1 2" key="1">
    <citation type="journal article" date="2018" name="Sci. Rep.">
        <title>Genomic signatures of local adaptation to the degree of environmental predictability in rotifers.</title>
        <authorList>
            <person name="Franch-Gras L."/>
            <person name="Hahn C."/>
            <person name="Garcia-Roger E.M."/>
            <person name="Carmona M.J."/>
            <person name="Serra M."/>
            <person name="Gomez A."/>
        </authorList>
    </citation>
    <scope>NUCLEOTIDE SEQUENCE [LARGE SCALE GENOMIC DNA]</scope>
    <source>
        <strain evidence="1">HYR1</strain>
    </source>
</reference>
<dbReference type="EMBL" id="REGN01005730">
    <property type="protein sequence ID" value="RNA12268.1"/>
    <property type="molecule type" value="Genomic_DNA"/>
</dbReference>
<comment type="caution">
    <text evidence="1">The sequence shown here is derived from an EMBL/GenBank/DDBJ whole genome shotgun (WGS) entry which is preliminary data.</text>
</comment>
<organism evidence="1 2">
    <name type="scientific">Brachionus plicatilis</name>
    <name type="common">Marine rotifer</name>
    <name type="synonym">Brachionus muelleri</name>
    <dbReference type="NCBI Taxonomy" id="10195"/>
    <lineage>
        <taxon>Eukaryota</taxon>
        <taxon>Metazoa</taxon>
        <taxon>Spiralia</taxon>
        <taxon>Gnathifera</taxon>
        <taxon>Rotifera</taxon>
        <taxon>Eurotatoria</taxon>
        <taxon>Monogononta</taxon>
        <taxon>Pseudotrocha</taxon>
        <taxon>Ploima</taxon>
        <taxon>Brachionidae</taxon>
        <taxon>Brachionus</taxon>
    </lineage>
</organism>
<gene>
    <name evidence="1" type="ORF">BpHYR1_004834</name>
</gene>
<protein>
    <submittedName>
        <fullName evidence="1">Uncharacterized protein</fullName>
    </submittedName>
</protein>
<evidence type="ECO:0000313" key="2">
    <source>
        <dbReference type="Proteomes" id="UP000276133"/>
    </source>
</evidence>
<dbReference type="AlphaFoldDB" id="A0A3M7QMU4"/>
<accession>A0A3M7QMU4</accession>
<evidence type="ECO:0000313" key="1">
    <source>
        <dbReference type="EMBL" id="RNA12268.1"/>
    </source>
</evidence>
<dbReference type="Proteomes" id="UP000276133">
    <property type="component" value="Unassembled WGS sequence"/>
</dbReference>
<proteinExistence type="predicted"/>
<sequence>MKCYYCLNCSKDSAINATSKECLPEEKNCYIAELTALGRIEQNCASEIGFLFSNAYLQPAHVCSTNHCNVQLKEFSSSTVLIKSTKTVSQSSVSTLTTTILVEQIYNNTGVIWNANLEIPMLTFKIEIY</sequence>
<name>A0A3M7QMU4_BRAPC</name>